<proteinExistence type="predicted"/>
<protein>
    <submittedName>
        <fullName evidence="1">Uncharacterized protein</fullName>
    </submittedName>
</protein>
<gene>
    <name evidence="1" type="ORF">MMF94_09610</name>
</gene>
<evidence type="ECO:0000313" key="2">
    <source>
        <dbReference type="Proteomes" id="UP001299970"/>
    </source>
</evidence>
<organism evidence="1 2">
    <name type="scientific">Pseudonocardia alaniniphila</name>
    <dbReference type="NCBI Taxonomy" id="75291"/>
    <lineage>
        <taxon>Bacteria</taxon>
        <taxon>Bacillati</taxon>
        <taxon>Actinomycetota</taxon>
        <taxon>Actinomycetes</taxon>
        <taxon>Pseudonocardiales</taxon>
        <taxon>Pseudonocardiaceae</taxon>
        <taxon>Pseudonocardia</taxon>
    </lineage>
</organism>
<accession>A0ABS9TC20</accession>
<keyword evidence="2" id="KW-1185">Reference proteome</keyword>
<name>A0ABS9TC20_9PSEU</name>
<dbReference type="EMBL" id="JAKXMK010000007">
    <property type="protein sequence ID" value="MCH6165938.1"/>
    <property type="molecule type" value="Genomic_DNA"/>
</dbReference>
<evidence type="ECO:0000313" key="1">
    <source>
        <dbReference type="EMBL" id="MCH6165938.1"/>
    </source>
</evidence>
<comment type="caution">
    <text evidence="1">The sequence shown here is derived from an EMBL/GenBank/DDBJ whole genome shotgun (WGS) entry which is preliminary data.</text>
</comment>
<reference evidence="1 2" key="1">
    <citation type="submission" date="2022-03" db="EMBL/GenBank/DDBJ databases">
        <title>Pseudonocardia alaer sp. nov., a novel actinomycete isolated from reed forest soil.</title>
        <authorList>
            <person name="Wang L."/>
        </authorList>
    </citation>
    <scope>NUCLEOTIDE SEQUENCE [LARGE SCALE GENOMIC DNA]</scope>
    <source>
        <strain evidence="1 2">Y-16303</strain>
    </source>
</reference>
<dbReference type="RefSeq" id="WP_241035957.1">
    <property type="nucleotide sequence ID" value="NZ_BAAAJF010000078.1"/>
</dbReference>
<sequence>MSNGSKTLIVTGYDDRQGCGYVLSTGPDAAEGLPGGRPISHNGVTVLATPELAALLQDALDHRPTATLSWSGPRVPLTLDDTTILAWLTHDVGGVLTVKGSPAPRPRPHG</sequence>
<dbReference type="Proteomes" id="UP001299970">
    <property type="component" value="Unassembled WGS sequence"/>
</dbReference>